<organism evidence="2 3">
    <name type="scientific">Rotaria sordida</name>
    <dbReference type="NCBI Taxonomy" id="392033"/>
    <lineage>
        <taxon>Eukaryota</taxon>
        <taxon>Metazoa</taxon>
        <taxon>Spiralia</taxon>
        <taxon>Gnathifera</taxon>
        <taxon>Rotifera</taxon>
        <taxon>Eurotatoria</taxon>
        <taxon>Bdelloidea</taxon>
        <taxon>Philodinida</taxon>
        <taxon>Philodinidae</taxon>
        <taxon>Rotaria</taxon>
    </lineage>
</organism>
<evidence type="ECO:0000256" key="1">
    <source>
        <dbReference type="SAM" id="MobiDB-lite"/>
    </source>
</evidence>
<name>A0A819UPG1_9BILA</name>
<feature type="region of interest" description="Disordered" evidence="1">
    <location>
        <begin position="85"/>
        <end position="113"/>
    </location>
</feature>
<evidence type="ECO:0000313" key="3">
    <source>
        <dbReference type="Proteomes" id="UP000663836"/>
    </source>
</evidence>
<gene>
    <name evidence="2" type="ORF">JBS370_LOCUS31616</name>
</gene>
<feature type="compositionally biased region" description="Basic and acidic residues" evidence="1">
    <location>
        <begin position="91"/>
        <end position="100"/>
    </location>
</feature>
<evidence type="ECO:0000313" key="2">
    <source>
        <dbReference type="EMBL" id="CAF4098413.1"/>
    </source>
</evidence>
<accession>A0A819UPG1</accession>
<proteinExistence type="predicted"/>
<feature type="compositionally biased region" description="Polar residues" evidence="1">
    <location>
        <begin position="20"/>
        <end position="40"/>
    </location>
</feature>
<feature type="region of interest" description="Disordered" evidence="1">
    <location>
        <begin position="1"/>
        <end position="54"/>
    </location>
</feature>
<reference evidence="2" key="1">
    <citation type="submission" date="2021-02" db="EMBL/GenBank/DDBJ databases">
        <authorList>
            <person name="Nowell W R."/>
        </authorList>
    </citation>
    <scope>NUCLEOTIDE SEQUENCE</scope>
</reference>
<dbReference type="Proteomes" id="UP000663836">
    <property type="component" value="Unassembled WGS sequence"/>
</dbReference>
<dbReference type="AlphaFoldDB" id="A0A819UPG1"/>
<feature type="compositionally biased region" description="Low complexity" evidence="1">
    <location>
        <begin position="1"/>
        <end position="14"/>
    </location>
</feature>
<comment type="caution">
    <text evidence="2">The sequence shown here is derived from an EMBL/GenBank/DDBJ whole genome shotgun (WGS) entry which is preliminary data.</text>
</comment>
<dbReference type="EMBL" id="CAJOBD010007905">
    <property type="protein sequence ID" value="CAF4098413.1"/>
    <property type="molecule type" value="Genomic_DNA"/>
</dbReference>
<protein>
    <submittedName>
        <fullName evidence="2">Uncharacterized protein</fullName>
    </submittedName>
</protein>
<sequence length="113" mass="12406">MTNRNNISHSNSNRGDYVDGSSSDEVNVQITANEGDTLQTVIDDPRFSSSNEVSKIEENVTAPSEDACQMIIPLTHPTVLPILKPLNPIHPNDESSEKNTARKALQFTQDSLL</sequence>